<keyword evidence="1" id="KW-0472">Membrane</keyword>
<sequence>MRHLGGFLIGLVVTAAVLAGGGWAVTQAAAQAAAHVTGQAPVTPADNQKLWIALGAMAAVGLVYGLVVAGRISPLATFVPSMALLSWTVVYALDPARAISLVPAEPSVDQIVREAGAGAQTLLTTGVLALLGVALFIPVLMPSRWSRPYDDDDDDYESSQEGGYY</sequence>
<reference evidence="2 3" key="1">
    <citation type="submission" date="2024-06" db="EMBL/GenBank/DDBJ databases">
        <title>The Natural Products Discovery Center: Release of the First 8490 Sequenced Strains for Exploring Actinobacteria Biosynthetic Diversity.</title>
        <authorList>
            <person name="Kalkreuter E."/>
            <person name="Kautsar S.A."/>
            <person name="Yang D."/>
            <person name="Bader C.D."/>
            <person name="Teijaro C.N."/>
            <person name="Fluegel L."/>
            <person name="Davis C.M."/>
            <person name="Simpson J.R."/>
            <person name="Lauterbach L."/>
            <person name="Steele A.D."/>
            <person name="Gui C."/>
            <person name="Meng S."/>
            <person name="Li G."/>
            <person name="Viehrig K."/>
            <person name="Ye F."/>
            <person name="Su P."/>
            <person name="Kiefer A.F."/>
            <person name="Nichols A."/>
            <person name="Cepeda A.J."/>
            <person name="Yan W."/>
            <person name="Fan B."/>
            <person name="Jiang Y."/>
            <person name="Adhikari A."/>
            <person name="Zheng C.-J."/>
            <person name="Schuster L."/>
            <person name="Cowan T.M."/>
            <person name="Smanski M.J."/>
            <person name="Chevrette M.G."/>
            <person name="De Carvalho L.P.S."/>
            <person name="Shen B."/>
        </authorList>
    </citation>
    <scope>NUCLEOTIDE SEQUENCE [LARGE SCALE GENOMIC DNA]</scope>
    <source>
        <strain evidence="2 3">NPDC049574</strain>
    </source>
</reference>
<name>A0ABV3H629_9ACTN</name>
<keyword evidence="1" id="KW-0812">Transmembrane</keyword>
<evidence type="ECO:0000313" key="3">
    <source>
        <dbReference type="Proteomes" id="UP001552427"/>
    </source>
</evidence>
<gene>
    <name evidence="2" type="ORF">AB0K40_20910</name>
</gene>
<feature type="transmembrane region" description="Helical" evidence="1">
    <location>
        <begin position="122"/>
        <end position="141"/>
    </location>
</feature>
<dbReference type="Proteomes" id="UP001552427">
    <property type="component" value="Unassembled WGS sequence"/>
</dbReference>
<evidence type="ECO:0000256" key="1">
    <source>
        <dbReference type="SAM" id="Phobius"/>
    </source>
</evidence>
<organism evidence="2 3">
    <name type="scientific">Nonomuraea bangladeshensis</name>
    <dbReference type="NCBI Taxonomy" id="404385"/>
    <lineage>
        <taxon>Bacteria</taxon>
        <taxon>Bacillati</taxon>
        <taxon>Actinomycetota</taxon>
        <taxon>Actinomycetes</taxon>
        <taxon>Streptosporangiales</taxon>
        <taxon>Streptosporangiaceae</taxon>
        <taxon>Nonomuraea</taxon>
    </lineage>
</organism>
<protein>
    <submittedName>
        <fullName evidence="2">Uncharacterized protein</fullName>
    </submittedName>
</protein>
<dbReference type="RefSeq" id="WP_344219087.1">
    <property type="nucleotide sequence ID" value="NZ_BAAAMV010000020.1"/>
</dbReference>
<keyword evidence="3" id="KW-1185">Reference proteome</keyword>
<keyword evidence="1" id="KW-1133">Transmembrane helix</keyword>
<accession>A0ABV3H629</accession>
<dbReference type="EMBL" id="JBFARM010000006">
    <property type="protein sequence ID" value="MEV4287979.1"/>
    <property type="molecule type" value="Genomic_DNA"/>
</dbReference>
<feature type="transmembrane region" description="Helical" evidence="1">
    <location>
        <begin position="50"/>
        <end position="68"/>
    </location>
</feature>
<evidence type="ECO:0000313" key="2">
    <source>
        <dbReference type="EMBL" id="MEV4287979.1"/>
    </source>
</evidence>
<proteinExistence type="predicted"/>
<comment type="caution">
    <text evidence="2">The sequence shown here is derived from an EMBL/GenBank/DDBJ whole genome shotgun (WGS) entry which is preliminary data.</text>
</comment>